<dbReference type="EMBL" id="CP010086">
    <property type="protein sequence ID" value="AJH00274.2"/>
    <property type="molecule type" value="Genomic_DNA"/>
</dbReference>
<dbReference type="InterPro" id="IPR000086">
    <property type="entry name" value="NUDIX_hydrolase_dom"/>
</dbReference>
<evidence type="ECO:0000259" key="1">
    <source>
        <dbReference type="Pfam" id="PF00293"/>
    </source>
</evidence>
<dbReference type="AlphaFoldDB" id="A0A0B5QTT7"/>
<dbReference type="Pfam" id="PF00293">
    <property type="entry name" value="NUDIX"/>
    <property type="match status" value="1"/>
</dbReference>
<dbReference type="RefSeq" id="WP_052482911.1">
    <property type="nucleotide sequence ID" value="NZ_CP010086.2"/>
</dbReference>
<dbReference type="SUPFAM" id="SSF55811">
    <property type="entry name" value="Nudix"/>
    <property type="match status" value="1"/>
</dbReference>
<organism evidence="2 3">
    <name type="scientific">Clostridium beijerinckii</name>
    <name type="common">Clostridium MP</name>
    <dbReference type="NCBI Taxonomy" id="1520"/>
    <lineage>
        <taxon>Bacteria</taxon>
        <taxon>Bacillati</taxon>
        <taxon>Bacillota</taxon>
        <taxon>Clostridia</taxon>
        <taxon>Eubacteriales</taxon>
        <taxon>Clostridiaceae</taxon>
        <taxon>Clostridium</taxon>
    </lineage>
</organism>
<name>A0A0B5QTT7_CLOBE</name>
<proteinExistence type="predicted"/>
<dbReference type="Proteomes" id="UP000031866">
    <property type="component" value="Chromosome"/>
</dbReference>
<sequence length="88" mass="10228">MNEEIGINPIKLKFYKVFSGEDMHTVYPNGDQVYYINVIFLCDEYEGELKQDNNEVTELKWFDVDNLPVDINAPVDKAILNDIKKILS</sequence>
<gene>
    <name evidence="2" type="ORF">LF65_03719</name>
</gene>
<accession>A0A0B5QTT7</accession>
<evidence type="ECO:0000313" key="2">
    <source>
        <dbReference type="EMBL" id="AJH00274.2"/>
    </source>
</evidence>
<evidence type="ECO:0000313" key="3">
    <source>
        <dbReference type="Proteomes" id="UP000031866"/>
    </source>
</evidence>
<feature type="domain" description="Nudix hydrolase" evidence="1">
    <location>
        <begin position="2"/>
        <end position="78"/>
    </location>
</feature>
<reference evidence="3" key="1">
    <citation type="submission" date="2014-12" db="EMBL/GenBank/DDBJ databases">
        <title>Genome sequence of Clostridium beijerinckii strain 59B.</title>
        <authorList>
            <person name="Little G.T."/>
            <person name="Minton N.P."/>
        </authorList>
    </citation>
    <scope>NUCLEOTIDE SEQUENCE [LARGE SCALE GENOMIC DNA]</scope>
    <source>
        <strain evidence="3">59B</strain>
    </source>
</reference>
<protein>
    <recommendedName>
        <fullName evidence="1">Nudix hydrolase domain-containing protein</fullName>
    </recommendedName>
</protein>
<dbReference type="KEGG" id="cbei:LF65_03719"/>
<dbReference type="InterPro" id="IPR015797">
    <property type="entry name" value="NUDIX_hydrolase-like_dom_sf"/>
</dbReference>
<dbReference type="STRING" id="1520.LF65_03719"/>
<dbReference type="OrthoDB" id="9787476at2"/>
<dbReference type="Gene3D" id="3.90.79.10">
    <property type="entry name" value="Nucleoside Triphosphate Pyrophosphohydrolase"/>
    <property type="match status" value="1"/>
</dbReference>